<dbReference type="HOGENOM" id="CLU_2101601_0_0_1"/>
<dbReference type="AlphaFoldDB" id="L1J5H9"/>
<dbReference type="KEGG" id="gtt:GUITHDRAFT_110233"/>
<evidence type="ECO:0000313" key="2">
    <source>
        <dbReference type="EnsemblProtists" id="EKX43778"/>
    </source>
</evidence>
<proteinExistence type="predicted"/>
<dbReference type="EMBL" id="JH993008">
    <property type="protein sequence ID" value="EKX43778.1"/>
    <property type="molecule type" value="Genomic_DNA"/>
</dbReference>
<reference evidence="1 3" key="1">
    <citation type="journal article" date="2012" name="Nature">
        <title>Algal genomes reveal evolutionary mosaicism and the fate of nucleomorphs.</title>
        <authorList>
            <consortium name="DOE Joint Genome Institute"/>
            <person name="Curtis B.A."/>
            <person name="Tanifuji G."/>
            <person name="Burki F."/>
            <person name="Gruber A."/>
            <person name="Irimia M."/>
            <person name="Maruyama S."/>
            <person name="Arias M.C."/>
            <person name="Ball S.G."/>
            <person name="Gile G.H."/>
            <person name="Hirakawa Y."/>
            <person name="Hopkins J.F."/>
            <person name="Kuo A."/>
            <person name="Rensing S.A."/>
            <person name="Schmutz J."/>
            <person name="Symeonidi A."/>
            <person name="Elias M."/>
            <person name="Eveleigh R.J."/>
            <person name="Herman E.K."/>
            <person name="Klute M.J."/>
            <person name="Nakayama T."/>
            <person name="Obornik M."/>
            <person name="Reyes-Prieto A."/>
            <person name="Armbrust E.V."/>
            <person name="Aves S.J."/>
            <person name="Beiko R.G."/>
            <person name="Coutinho P."/>
            <person name="Dacks J.B."/>
            <person name="Durnford D.G."/>
            <person name="Fast N.M."/>
            <person name="Green B.R."/>
            <person name="Grisdale C.J."/>
            <person name="Hempel F."/>
            <person name="Henrissat B."/>
            <person name="Hoppner M.P."/>
            <person name="Ishida K."/>
            <person name="Kim E."/>
            <person name="Koreny L."/>
            <person name="Kroth P.G."/>
            <person name="Liu Y."/>
            <person name="Malik S.B."/>
            <person name="Maier U.G."/>
            <person name="McRose D."/>
            <person name="Mock T."/>
            <person name="Neilson J.A."/>
            <person name="Onodera N.T."/>
            <person name="Poole A.M."/>
            <person name="Pritham E.J."/>
            <person name="Richards T.A."/>
            <person name="Rocap G."/>
            <person name="Roy S.W."/>
            <person name="Sarai C."/>
            <person name="Schaack S."/>
            <person name="Shirato S."/>
            <person name="Slamovits C.H."/>
            <person name="Spencer D.F."/>
            <person name="Suzuki S."/>
            <person name="Worden A.Z."/>
            <person name="Zauner S."/>
            <person name="Barry K."/>
            <person name="Bell C."/>
            <person name="Bharti A.K."/>
            <person name="Crow J.A."/>
            <person name="Grimwood J."/>
            <person name="Kramer R."/>
            <person name="Lindquist E."/>
            <person name="Lucas S."/>
            <person name="Salamov A."/>
            <person name="McFadden G.I."/>
            <person name="Lane C.E."/>
            <person name="Keeling P.J."/>
            <person name="Gray M.W."/>
            <person name="Grigoriev I.V."/>
            <person name="Archibald J.M."/>
        </authorList>
    </citation>
    <scope>NUCLEOTIDE SEQUENCE</scope>
    <source>
        <strain evidence="1 3">CCMP2712</strain>
    </source>
</reference>
<dbReference type="PaxDb" id="55529-EKX43778"/>
<organism evidence="1">
    <name type="scientific">Guillardia theta (strain CCMP2712)</name>
    <name type="common">Cryptophyte</name>
    <dbReference type="NCBI Taxonomy" id="905079"/>
    <lineage>
        <taxon>Eukaryota</taxon>
        <taxon>Cryptophyceae</taxon>
        <taxon>Pyrenomonadales</taxon>
        <taxon>Geminigeraceae</taxon>
        <taxon>Guillardia</taxon>
    </lineage>
</organism>
<protein>
    <submittedName>
        <fullName evidence="1 2">Uncharacterized protein</fullName>
    </submittedName>
</protein>
<dbReference type="EnsemblProtists" id="EKX43778">
    <property type="protein sequence ID" value="EKX43778"/>
    <property type="gene ID" value="GUITHDRAFT_110233"/>
</dbReference>
<accession>L1J5H9</accession>
<reference evidence="2" key="3">
    <citation type="submission" date="2016-03" db="UniProtKB">
        <authorList>
            <consortium name="EnsemblProtists"/>
        </authorList>
    </citation>
    <scope>IDENTIFICATION</scope>
</reference>
<dbReference type="Proteomes" id="UP000011087">
    <property type="component" value="Unassembled WGS sequence"/>
</dbReference>
<evidence type="ECO:0000313" key="3">
    <source>
        <dbReference type="Proteomes" id="UP000011087"/>
    </source>
</evidence>
<dbReference type="GeneID" id="17300531"/>
<gene>
    <name evidence="1" type="ORF">GUITHDRAFT_110233</name>
</gene>
<sequence>MCSDAGVVVGDIVEFTADDLCTVGIVEKIRDDYVMILPLVRREGMGEECYVDESQPMFTVSRDVCRSLNVYPSQRVAWSTASPHHNPHGEESEDCYFIEDSVADNCVIPVKYISDT</sequence>
<keyword evidence="3" id="KW-1185">Reference proteome</keyword>
<dbReference type="RefSeq" id="XP_005830758.1">
    <property type="nucleotide sequence ID" value="XM_005830701.1"/>
</dbReference>
<evidence type="ECO:0000313" key="1">
    <source>
        <dbReference type="EMBL" id="EKX43778.1"/>
    </source>
</evidence>
<dbReference type="OrthoDB" id="565618at2759"/>
<reference evidence="3" key="2">
    <citation type="submission" date="2012-11" db="EMBL/GenBank/DDBJ databases">
        <authorList>
            <person name="Kuo A."/>
            <person name="Curtis B.A."/>
            <person name="Tanifuji G."/>
            <person name="Burki F."/>
            <person name="Gruber A."/>
            <person name="Irimia M."/>
            <person name="Maruyama S."/>
            <person name="Arias M.C."/>
            <person name="Ball S.G."/>
            <person name="Gile G.H."/>
            <person name="Hirakawa Y."/>
            <person name="Hopkins J.F."/>
            <person name="Rensing S.A."/>
            <person name="Schmutz J."/>
            <person name="Symeonidi A."/>
            <person name="Elias M."/>
            <person name="Eveleigh R.J."/>
            <person name="Herman E.K."/>
            <person name="Klute M.J."/>
            <person name="Nakayama T."/>
            <person name="Obornik M."/>
            <person name="Reyes-Prieto A."/>
            <person name="Armbrust E.V."/>
            <person name="Aves S.J."/>
            <person name="Beiko R.G."/>
            <person name="Coutinho P."/>
            <person name="Dacks J.B."/>
            <person name="Durnford D.G."/>
            <person name="Fast N.M."/>
            <person name="Green B.R."/>
            <person name="Grisdale C."/>
            <person name="Hempe F."/>
            <person name="Henrissat B."/>
            <person name="Hoppner M.P."/>
            <person name="Ishida K.-I."/>
            <person name="Kim E."/>
            <person name="Koreny L."/>
            <person name="Kroth P.G."/>
            <person name="Liu Y."/>
            <person name="Malik S.-B."/>
            <person name="Maier U.G."/>
            <person name="McRose D."/>
            <person name="Mock T."/>
            <person name="Neilson J.A."/>
            <person name="Onodera N.T."/>
            <person name="Poole A.M."/>
            <person name="Pritham E.J."/>
            <person name="Richards T.A."/>
            <person name="Rocap G."/>
            <person name="Roy S.W."/>
            <person name="Sarai C."/>
            <person name="Schaack S."/>
            <person name="Shirato S."/>
            <person name="Slamovits C.H."/>
            <person name="Spencer D.F."/>
            <person name="Suzuki S."/>
            <person name="Worden A.Z."/>
            <person name="Zauner S."/>
            <person name="Barry K."/>
            <person name="Bell C."/>
            <person name="Bharti A.K."/>
            <person name="Crow J.A."/>
            <person name="Grimwood J."/>
            <person name="Kramer R."/>
            <person name="Lindquist E."/>
            <person name="Lucas S."/>
            <person name="Salamov A."/>
            <person name="McFadden G.I."/>
            <person name="Lane C.E."/>
            <person name="Keeling P.J."/>
            <person name="Gray M.W."/>
            <person name="Grigoriev I.V."/>
            <person name="Archibald J.M."/>
        </authorList>
    </citation>
    <scope>NUCLEOTIDE SEQUENCE</scope>
    <source>
        <strain evidence="3">CCMP2712</strain>
    </source>
</reference>
<name>L1J5H9_GUITC</name>